<dbReference type="SMART" id="SM00356">
    <property type="entry name" value="ZnF_C3H1"/>
    <property type="match status" value="5"/>
</dbReference>
<dbReference type="Gene3D" id="4.10.1000.10">
    <property type="entry name" value="Zinc finger, CCCH-type"/>
    <property type="match status" value="2"/>
</dbReference>
<feature type="domain" description="C3H1-type" evidence="7">
    <location>
        <begin position="346"/>
        <end position="374"/>
    </location>
</feature>
<dbReference type="InterPro" id="IPR000571">
    <property type="entry name" value="Znf_CCCH"/>
</dbReference>
<protein>
    <recommendedName>
        <fullName evidence="7">C3H1-type domain-containing protein</fullName>
    </recommendedName>
</protein>
<comment type="caution">
    <text evidence="8">The sequence shown here is derived from an EMBL/GenBank/DDBJ whole genome shotgun (WGS) entry which is preliminary data.</text>
</comment>
<evidence type="ECO:0000256" key="3">
    <source>
        <dbReference type="ARBA" id="ARBA00022833"/>
    </source>
</evidence>
<keyword evidence="9" id="KW-1185">Reference proteome</keyword>
<evidence type="ECO:0000259" key="7">
    <source>
        <dbReference type="PROSITE" id="PS50103"/>
    </source>
</evidence>
<feature type="region of interest" description="Disordered" evidence="6">
    <location>
        <begin position="466"/>
        <end position="527"/>
    </location>
</feature>
<feature type="domain" description="C3H1-type" evidence="7">
    <location>
        <begin position="392"/>
        <end position="420"/>
    </location>
</feature>
<feature type="zinc finger region" description="C3H1-type" evidence="5">
    <location>
        <begin position="180"/>
        <end position="208"/>
    </location>
</feature>
<dbReference type="GO" id="GO:0003729">
    <property type="term" value="F:mRNA binding"/>
    <property type="evidence" value="ECO:0007669"/>
    <property type="project" value="TreeGrafter"/>
</dbReference>
<dbReference type="GO" id="GO:0008270">
    <property type="term" value="F:zinc ion binding"/>
    <property type="evidence" value="ECO:0007669"/>
    <property type="project" value="UniProtKB-KW"/>
</dbReference>
<keyword evidence="4" id="KW-0238">DNA-binding</keyword>
<dbReference type="PANTHER" id="PTHR12506">
    <property type="entry name" value="PROTEIN PHOSPHATASE RELATED"/>
    <property type="match status" value="1"/>
</dbReference>
<evidence type="ECO:0000256" key="5">
    <source>
        <dbReference type="PROSITE-ProRule" id="PRU00723"/>
    </source>
</evidence>
<feature type="zinc finger region" description="C3H1-type" evidence="5">
    <location>
        <begin position="392"/>
        <end position="420"/>
    </location>
</feature>
<gene>
    <name evidence="8" type="ORF">GOP47_0025140</name>
</gene>
<keyword evidence="3 5" id="KW-0862">Zinc</keyword>
<feature type="zinc finger region" description="C3H1-type" evidence="5">
    <location>
        <begin position="346"/>
        <end position="374"/>
    </location>
</feature>
<feature type="compositionally biased region" description="Polar residues" evidence="6">
    <location>
        <begin position="517"/>
        <end position="527"/>
    </location>
</feature>
<feature type="domain" description="C3H1-type" evidence="7">
    <location>
        <begin position="180"/>
        <end position="208"/>
    </location>
</feature>
<dbReference type="Pfam" id="PF00642">
    <property type="entry name" value="zf-CCCH"/>
    <property type="match status" value="5"/>
</dbReference>
<evidence type="ECO:0000313" key="8">
    <source>
        <dbReference type="EMBL" id="KAI5060720.1"/>
    </source>
</evidence>
<feature type="zinc finger region" description="C3H1-type" evidence="5">
    <location>
        <begin position="89"/>
        <end position="117"/>
    </location>
</feature>
<dbReference type="InterPro" id="IPR036855">
    <property type="entry name" value="Znf_CCCH_sf"/>
</dbReference>
<evidence type="ECO:0000256" key="1">
    <source>
        <dbReference type="ARBA" id="ARBA00022723"/>
    </source>
</evidence>
<reference evidence="8" key="1">
    <citation type="submission" date="2021-01" db="EMBL/GenBank/DDBJ databases">
        <title>Adiantum capillus-veneris genome.</title>
        <authorList>
            <person name="Fang Y."/>
            <person name="Liao Q."/>
        </authorList>
    </citation>
    <scope>NUCLEOTIDE SEQUENCE</scope>
    <source>
        <strain evidence="8">H3</strain>
        <tissue evidence="8">Leaf</tissue>
    </source>
</reference>
<evidence type="ECO:0000256" key="2">
    <source>
        <dbReference type="ARBA" id="ARBA00022771"/>
    </source>
</evidence>
<dbReference type="Gene3D" id="2.30.30.1190">
    <property type="match status" value="1"/>
</dbReference>
<dbReference type="PANTHER" id="PTHR12506:SF50">
    <property type="entry name" value="ZINC FINGER CCCH DOMAIN-CONTAINING PROTEIN 26"/>
    <property type="match status" value="1"/>
</dbReference>
<feature type="domain" description="C3H1-type" evidence="7">
    <location>
        <begin position="89"/>
        <end position="117"/>
    </location>
</feature>
<dbReference type="GO" id="GO:0003677">
    <property type="term" value="F:DNA binding"/>
    <property type="evidence" value="ECO:0007669"/>
    <property type="project" value="UniProtKB-KW"/>
</dbReference>
<dbReference type="PROSITE" id="PS50103">
    <property type="entry name" value="ZF_C3H1"/>
    <property type="match status" value="5"/>
</dbReference>
<dbReference type="EMBL" id="JABFUD020000024">
    <property type="protein sequence ID" value="KAI5060720.1"/>
    <property type="molecule type" value="Genomic_DNA"/>
</dbReference>
<dbReference type="OrthoDB" id="411372at2759"/>
<feature type="compositionally biased region" description="Low complexity" evidence="6">
    <location>
        <begin position="493"/>
        <end position="509"/>
    </location>
</feature>
<dbReference type="SUPFAM" id="SSF90229">
    <property type="entry name" value="CCCH zinc finger"/>
    <property type="match status" value="5"/>
</dbReference>
<dbReference type="AlphaFoldDB" id="A0A9D4U442"/>
<evidence type="ECO:0000313" key="9">
    <source>
        <dbReference type="Proteomes" id="UP000886520"/>
    </source>
</evidence>
<organism evidence="8 9">
    <name type="scientific">Adiantum capillus-veneris</name>
    <name type="common">Maidenhair fern</name>
    <dbReference type="NCBI Taxonomy" id="13818"/>
    <lineage>
        <taxon>Eukaryota</taxon>
        <taxon>Viridiplantae</taxon>
        <taxon>Streptophyta</taxon>
        <taxon>Embryophyta</taxon>
        <taxon>Tracheophyta</taxon>
        <taxon>Polypodiopsida</taxon>
        <taxon>Polypodiidae</taxon>
        <taxon>Polypodiales</taxon>
        <taxon>Pteridineae</taxon>
        <taxon>Pteridaceae</taxon>
        <taxon>Vittarioideae</taxon>
        <taxon>Adiantum</taxon>
    </lineage>
</organism>
<dbReference type="Proteomes" id="UP000886520">
    <property type="component" value="Chromosome 24"/>
</dbReference>
<feature type="zinc finger region" description="C3H1-type" evidence="5">
    <location>
        <begin position="134"/>
        <end position="162"/>
    </location>
</feature>
<dbReference type="InterPro" id="IPR050974">
    <property type="entry name" value="Plant_ZF_CCCH"/>
</dbReference>
<keyword evidence="1 5" id="KW-0479">Metal-binding</keyword>
<proteinExistence type="predicted"/>
<feature type="domain" description="C3H1-type" evidence="7">
    <location>
        <begin position="134"/>
        <end position="162"/>
    </location>
</feature>
<keyword evidence="2 5" id="KW-0863">Zinc-finger</keyword>
<evidence type="ECO:0000256" key="4">
    <source>
        <dbReference type="ARBA" id="ARBA00023125"/>
    </source>
</evidence>
<evidence type="ECO:0000256" key="6">
    <source>
        <dbReference type="SAM" id="MobiDB-lite"/>
    </source>
</evidence>
<sequence>MEQKHLTSSKQLRLTANAAPFPRPNWSLEDWPVQNSSHPYHLQHHHATISNSVPGYGADSSNLDELAWHPMTSQSPDENELSMGPFPERRGEPNCGFYMRTGHCGYGMNCRYNHPPNRNLAAALARDKGEYPERLGQPECQYYLKTGTCKFGITCKFHHPKDRAGYVGSTALNALGFPLRLGEKDCSYYMRTGSCKFGATCKFNHPQPAAFRALVAVSGSSMYAANGSSAAASPHPFQGIPSWSMPRTPYAPRSRFQAPSAFAPLIVQAQNMVSVPGWGAYQARMGSQQPVLGGASFVYGTGSLNEAPSGGIHTTYPPYAAGSAATGLPPAMQSTFMSNDSTFPERPGQPECQYYMKTGDCKYGMACRYHHPKDRASFTPNCILNPLGLPIRQGVEKCAFYMQYGTCKYGPTCKFDHPTSHLPYSPSASSLMDLPIAPYPVTLPVAVPMPTNDSTVQGPILFHKRLGTTTTDKQQGYKDPYPDGSAGESSMPSNVARSSSAGSNSSSNAETVEVHADSSTGASNSPL</sequence>
<accession>A0A9D4U442</accession>
<name>A0A9D4U442_ADICA</name>